<comment type="caution">
    <text evidence="4">The sequence shown here is derived from an EMBL/GenBank/DDBJ whole genome shotgun (WGS) entry which is preliminary data.</text>
</comment>
<evidence type="ECO:0000256" key="1">
    <source>
        <dbReference type="ARBA" id="ARBA00022729"/>
    </source>
</evidence>
<organism evidence="4 5">
    <name type="scientific">Natronomicrosphaera hydrolytica</name>
    <dbReference type="NCBI Taxonomy" id="3242702"/>
    <lineage>
        <taxon>Bacteria</taxon>
        <taxon>Pseudomonadati</taxon>
        <taxon>Planctomycetota</taxon>
        <taxon>Phycisphaerae</taxon>
        <taxon>Phycisphaerales</taxon>
        <taxon>Phycisphaeraceae</taxon>
        <taxon>Natronomicrosphaera</taxon>
    </lineage>
</organism>
<name>A0ABV4U4T7_9BACT</name>
<gene>
    <name evidence="4" type="ORF">ACERK3_05890</name>
</gene>
<evidence type="ECO:0000313" key="4">
    <source>
        <dbReference type="EMBL" id="MFA9477824.1"/>
    </source>
</evidence>
<reference evidence="4 5" key="1">
    <citation type="submission" date="2024-08" db="EMBL/GenBank/DDBJ databases">
        <title>Whole-genome sequencing of halo(alkali)philic microorganisms from hypersaline lakes.</title>
        <authorList>
            <person name="Sorokin D.Y."/>
            <person name="Merkel A.Y."/>
            <person name="Messina E."/>
            <person name="Yakimov M."/>
        </authorList>
    </citation>
    <scope>NUCLEOTIDE SEQUENCE [LARGE SCALE GENOMIC DNA]</scope>
    <source>
        <strain evidence="4 5">AB-hyl4</strain>
    </source>
</reference>
<evidence type="ECO:0000259" key="3">
    <source>
        <dbReference type="Pfam" id="PF07589"/>
    </source>
</evidence>
<proteinExistence type="predicted"/>
<protein>
    <submittedName>
        <fullName evidence="4">PEP-CTERM sorting domain-containing protein</fullName>
    </submittedName>
</protein>
<feature type="domain" description="Ice-binding protein C-terminal" evidence="3">
    <location>
        <begin position="412"/>
        <end position="433"/>
    </location>
</feature>
<dbReference type="Gene3D" id="2.130.10.130">
    <property type="entry name" value="Integrin alpha, N-terminal"/>
    <property type="match status" value="2"/>
</dbReference>
<dbReference type="PANTHER" id="PTHR36220">
    <property type="entry name" value="UNNAMED PRODUCT"/>
    <property type="match status" value="1"/>
</dbReference>
<feature type="signal peptide" evidence="2">
    <location>
        <begin position="1"/>
        <end position="24"/>
    </location>
</feature>
<dbReference type="Pfam" id="PF07589">
    <property type="entry name" value="PEP-CTERM"/>
    <property type="match status" value="1"/>
</dbReference>
<keyword evidence="1 2" id="KW-0732">Signal</keyword>
<dbReference type="NCBIfam" id="TIGR02595">
    <property type="entry name" value="PEP_CTERM"/>
    <property type="match status" value="1"/>
</dbReference>
<accession>A0ABV4U4T7</accession>
<dbReference type="InterPro" id="IPR013424">
    <property type="entry name" value="Ice-binding_C"/>
</dbReference>
<evidence type="ECO:0000313" key="5">
    <source>
        <dbReference type="Proteomes" id="UP001575105"/>
    </source>
</evidence>
<dbReference type="SUPFAM" id="SSF50965">
    <property type="entry name" value="Galactose oxidase, central domain"/>
    <property type="match status" value="1"/>
</dbReference>
<keyword evidence="5" id="KW-1185">Reference proteome</keyword>
<evidence type="ECO:0000256" key="2">
    <source>
        <dbReference type="SAM" id="SignalP"/>
    </source>
</evidence>
<dbReference type="RefSeq" id="WP_425344749.1">
    <property type="nucleotide sequence ID" value="NZ_JBGUBD010000003.1"/>
</dbReference>
<feature type="chain" id="PRO_5046436885" evidence="2">
    <location>
        <begin position="25"/>
        <end position="436"/>
    </location>
</feature>
<dbReference type="InterPro" id="IPR011043">
    <property type="entry name" value="Gal_Oxase/kelch_b-propeller"/>
</dbReference>
<dbReference type="Proteomes" id="UP001575105">
    <property type="component" value="Unassembled WGS sequence"/>
</dbReference>
<dbReference type="InterPro" id="IPR013517">
    <property type="entry name" value="FG-GAP"/>
</dbReference>
<dbReference type="EMBL" id="JBGUBD010000003">
    <property type="protein sequence ID" value="MFA9477824.1"/>
    <property type="molecule type" value="Genomic_DNA"/>
</dbReference>
<sequence length="436" mass="45453">MRRSSWLAVLGGLVLAGGGVPAVAQNIEEQATLAAEDPAGPDWFGFSTGLWGDSAIVGAFRYPNVAGNPDAVAGAAYVFGRDANGVWSQAGELTASDMTGGNEFGGSVDIYGNTAIVGALRADGAAGGQSGQAYIFQNNGGIWSETQILAPANVAQGDQFGSSVAIQGDRAVIGARLTNAGDETNSGAAYVYEYDEVSSQWVEQAMLAPAEHAANSWLGMKSALDGDVALVGTNRWGGSGSNGKVFAFHYEDGDWTEAGELAPNNPQANESFGHDMAISGDTAVVGAFRHGTEDDGDFERGSVYVFDRDGNEWSETAQLFASDWEVGGHFAYSVDIHGDIISVGAKRTDAAGTNSGAIYLFQRDSAGDWNELAKVVPDDLVANDRLGTAISVHGDTVLTGAFRAEKAYVHLVPEPTSLALLSLGAFGVMMRRRTTA</sequence>
<dbReference type="Pfam" id="PF14312">
    <property type="entry name" value="FG-GAP_2"/>
    <property type="match status" value="6"/>
</dbReference>
<dbReference type="InterPro" id="IPR028994">
    <property type="entry name" value="Integrin_alpha_N"/>
</dbReference>
<dbReference type="PANTHER" id="PTHR36220:SF1">
    <property type="entry name" value="GAMMA TUBULIN COMPLEX COMPONENT C-TERMINAL DOMAIN-CONTAINING PROTEIN"/>
    <property type="match status" value="1"/>
</dbReference>